<organism evidence="1 2">
    <name type="scientific">Elysia crispata</name>
    <name type="common">lettuce slug</name>
    <dbReference type="NCBI Taxonomy" id="231223"/>
    <lineage>
        <taxon>Eukaryota</taxon>
        <taxon>Metazoa</taxon>
        <taxon>Spiralia</taxon>
        <taxon>Lophotrochozoa</taxon>
        <taxon>Mollusca</taxon>
        <taxon>Gastropoda</taxon>
        <taxon>Heterobranchia</taxon>
        <taxon>Euthyneura</taxon>
        <taxon>Panpulmonata</taxon>
        <taxon>Sacoglossa</taxon>
        <taxon>Placobranchoidea</taxon>
        <taxon>Plakobranchidae</taxon>
        <taxon>Elysia</taxon>
    </lineage>
</organism>
<name>A0AAE1DL40_9GAST</name>
<sequence>MASTSARVRAGLRWGSAWDNRQTTACGNDQLYSAFPRYWGFLGSASSLQTHVPLPPPPPHCPSRLSAVCHSLEAAPYCWSETCCGQSEVDS</sequence>
<comment type="caution">
    <text evidence="1">The sequence shown here is derived from an EMBL/GenBank/DDBJ whole genome shotgun (WGS) entry which is preliminary data.</text>
</comment>
<reference evidence="1" key="1">
    <citation type="journal article" date="2023" name="G3 (Bethesda)">
        <title>A reference genome for the long-term kleptoplast-retaining sea slug Elysia crispata morphotype clarki.</title>
        <authorList>
            <person name="Eastman K.E."/>
            <person name="Pendleton A.L."/>
            <person name="Shaikh M.A."/>
            <person name="Suttiyut T."/>
            <person name="Ogas R."/>
            <person name="Tomko P."/>
            <person name="Gavelis G."/>
            <person name="Widhalm J.R."/>
            <person name="Wisecaver J.H."/>
        </authorList>
    </citation>
    <scope>NUCLEOTIDE SEQUENCE</scope>
    <source>
        <strain evidence="1">ECLA1</strain>
    </source>
</reference>
<gene>
    <name evidence="1" type="ORF">RRG08_050908</name>
</gene>
<dbReference type="EMBL" id="JAWDGP010003389">
    <property type="protein sequence ID" value="KAK3774749.1"/>
    <property type="molecule type" value="Genomic_DNA"/>
</dbReference>
<proteinExistence type="predicted"/>
<protein>
    <submittedName>
        <fullName evidence="1">Uncharacterized protein</fullName>
    </submittedName>
</protein>
<dbReference type="Proteomes" id="UP001283361">
    <property type="component" value="Unassembled WGS sequence"/>
</dbReference>
<evidence type="ECO:0000313" key="2">
    <source>
        <dbReference type="Proteomes" id="UP001283361"/>
    </source>
</evidence>
<evidence type="ECO:0000313" key="1">
    <source>
        <dbReference type="EMBL" id="KAK3774749.1"/>
    </source>
</evidence>
<keyword evidence="2" id="KW-1185">Reference proteome</keyword>
<dbReference type="AlphaFoldDB" id="A0AAE1DL40"/>
<accession>A0AAE1DL40</accession>